<dbReference type="Proteomes" id="UP000019335">
    <property type="component" value="Chromosome 1"/>
</dbReference>
<evidence type="ECO:0000313" key="2">
    <source>
        <dbReference type="EMBL" id="EWM30467.1"/>
    </source>
</evidence>
<dbReference type="OrthoDB" id="8119704at2759"/>
<name>W7TWN1_9STRA</name>
<keyword evidence="3" id="KW-1185">Reference proteome</keyword>
<reference evidence="2 3" key="1">
    <citation type="journal article" date="2014" name="Mol. Plant">
        <title>Chromosome Scale Genome Assembly and Transcriptome Profiling of Nannochloropsis gaditana in Nitrogen Depletion.</title>
        <authorList>
            <person name="Corteggiani Carpinelli E."/>
            <person name="Telatin A."/>
            <person name="Vitulo N."/>
            <person name="Forcato C."/>
            <person name="D'Angelo M."/>
            <person name="Schiavon R."/>
            <person name="Vezzi A."/>
            <person name="Giacometti G.M."/>
            <person name="Morosinotto T."/>
            <person name="Valle G."/>
        </authorList>
    </citation>
    <scope>NUCLEOTIDE SEQUENCE [LARGE SCALE GENOMIC DNA]</scope>
    <source>
        <strain evidence="2 3">B-31</strain>
    </source>
</reference>
<dbReference type="InterPro" id="IPR050228">
    <property type="entry name" value="Carboxylesterase_BioH"/>
</dbReference>
<accession>W7TWN1</accession>
<evidence type="ECO:0000313" key="3">
    <source>
        <dbReference type="Proteomes" id="UP000019335"/>
    </source>
</evidence>
<organism evidence="2 3">
    <name type="scientific">Nannochloropsis gaditana</name>
    <dbReference type="NCBI Taxonomy" id="72520"/>
    <lineage>
        <taxon>Eukaryota</taxon>
        <taxon>Sar</taxon>
        <taxon>Stramenopiles</taxon>
        <taxon>Ochrophyta</taxon>
        <taxon>Eustigmatophyceae</taxon>
        <taxon>Eustigmatales</taxon>
        <taxon>Monodopsidaceae</taxon>
        <taxon>Nannochloropsis</taxon>
    </lineage>
</organism>
<feature type="domain" description="AB hydrolase-1" evidence="1">
    <location>
        <begin position="121"/>
        <end position="370"/>
    </location>
</feature>
<dbReference type="SUPFAM" id="SSF53474">
    <property type="entry name" value="alpha/beta-Hydrolases"/>
    <property type="match status" value="1"/>
</dbReference>
<dbReference type="PANTHER" id="PTHR43194">
    <property type="entry name" value="HYDROLASE ALPHA/BETA FOLD FAMILY"/>
    <property type="match status" value="1"/>
</dbReference>
<dbReference type="InterPro" id="IPR000073">
    <property type="entry name" value="AB_hydrolase_1"/>
</dbReference>
<dbReference type="AlphaFoldDB" id="W7TWN1"/>
<evidence type="ECO:0000259" key="1">
    <source>
        <dbReference type="Pfam" id="PF12697"/>
    </source>
</evidence>
<dbReference type="InterPro" id="IPR029058">
    <property type="entry name" value="AB_hydrolase_fold"/>
</dbReference>
<sequence length="390" mass="42953">MGNRAYGRVLRRREAIFATRNLLSSCLVAFFLLRCNDGNVQAFQSVIPLKSSRGIILSAAPQSSVPAPIGVTAETVTFPNTGLSMEVLSAKSHSSSSSGPDNILAALSSFFWPKVRRKQPLVFIHGSFHSAWCWAEHFLPFFAARGYDSYAISCRGTFPSPSPNQEASITINTHAADLRDFLRVAFPPSEQDTPQPILIGHSFGGAILLKLLEQPTPSPLRGVAFLCSVPPSGNGPMTARFLKRDFILALKIVLGFVAKKGAEWDWLCQELFFSPSLPPDLLRKYKKRLKKDSVVGIDVKDFLKELPVLRADGATGQGRWVKEVPSRLVIGAERDKLVDKEGVEETARFVDAEPPVFLPTAHDAMLDPEWRLAANALLQWLNAMDQAVKK</sequence>
<dbReference type="PANTHER" id="PTHR43194:SF2">
    <property type="entry name" value="PEROXISOMAL MEMBRANE PROTEIN LPX1"/>
    <property type="match status" value="1"/>
</dbReference>
<dbReference type="Gene3D" id="3.40.50.1820">
    <property type="entry name" value="alpha/beta hydrolase"/>
    <property type="match status" value="1"/>
</dbReference>
<protein>
    <recommendedName>
        <fullName evidence="1">AB hydrolase-1 domain-containing protein</fullName>
    </recommendedName>
</protein>
<proteinExistence type="predicted"/>
<dbReference type="EMBL" id="AZIL01000033">
    <property type="protein sequence ID" value="EWM30467.1"/>
    <property type="molecule type" value="Genomic_DNA"/>
</dbReference>
<gene>
    <name evidence="2" type="ORF">Naga_100013g71</name>
</gene>
<dbReference type="Pfam" id="PF12697">
    <property type="entry name" value="Abhydrolase_6"/>
    <property type="match status" value="1"/>
</dbReference>
<comment type="caution">
    <text evidence="2">The sequence shown here is derived from an EMBL/GenBank/DDBJ whole genome shotgun (WGS) entry which is preliminary data.</text>
</comment>